<evidence type="ECO:0000256" key="12">
    <source>
        <dbReference type="ARBA" id="ARBA00022989"/>
    </source>
</evidence>
<dbReference type="Pfam" id="PF00069">
    <property type="entry name" value="Pkinase"/>
    <property type="match status" value="1"/>
</dbReference>
<dbReference type="EC" id="2.7.11.1" evidence="2"/>
<evidence type="ECO:0000313" key="23">
    <source>
        <dbReference type="EMBL" id="KAJ8445611.1"/>
    </source>
</evidence>
<dbReference type="InterPro" id="IPR017441">
    <property type="entry name" value="Protein_kinase_ATP_BS"/>
</dbReference>
<protein>
    <recommendedName>
        <fullName evidence="2">non-specific serine/threonine protein kinase</fullName>
        <ecNumber evidence="2">2.7.11.1</ecNumber>
    </recommendedName>
</protein>
<keyword evidence="8 21" id="KW-0732">Signal</keyword>
<evidence type="ECO:0000256" key="3">
    <source>
        <dbReference type="ARBA" id="ARBA00022475"/>
    </source>
</evidence>
<evidence type="ECO:0000259" key="22">
    <source>
        <dbReference type="PROSITE" id="PS50011"/>
    </source>
</evidence>
<dbReference type="SUPFAM" id="SSF56112">
    <property type="entry name" value="Protein kinase-like (PK-like)"/>
    <property type="match status" value="1"/>
</dbReference>
<dbReference type="PROSITE" id="PS00107">
    <property type="entry name" value="PROTEIN_KINASE_ATP"/>
    <property type="match status" value="1"/>
</dbReference>
<comment type="catalytic activity">
    <reaction evidence="17">
        <text>L-seryl-[protein] + ATP = O-phospho-L-seryl-[protein] + ADP + H(+)</text>
        <dbReference type="Rhea" id="RHEA:17989"/>
        <dbReference type="Rhea" id="RHEA-COMP:9863"/>
        <dbReference type="Rhea" id="RHEA-COMP:11604"/>
        <dbReference type="ChEBI" id="CHEBI:15378"/>
        <dbReference type="ChEBI" id="CHEBI:29999"/>
        <dbReference type="ChEBI" id="CHEBI:30616"/>
        <dbReference type="ChEBI" id="CHEBI:83421"/>
        <dbReference type="ChEBI" id="CHEBI:456216"/>
        <dbReference type="EC" id="2.7.11.1"/>
    </reaction>
</comment>
<comment type="catalytic activity">
    <reaction evidence="16">
        <text>L-threonyl-[protein] + ATP = O-phospho-L-threonyl-[protein] + ADP + H(+)</text>
        <dbReference type="Rhea" id="RHEA:46608"/>
        <dbReference type="Rhea" id="RHEA-COMP:11060"/>
        <dbReference type="Rhea" id="RHEA-COMP:11605"/>
        <dbReference type="ChEBI" id="CHEBI:15378"/>
        <dbReference type="ChEBI" id="CHEBI:30013"/>
        <dbReference type="ChEBI" id="CHEBI:30616"/>
        <dbReference type="ChEBI" id="CHEBI:61977"/>
        <dbReference type="ChEBI" id="CHEBI:456216"/>
        <dbReference type="EC" id="2.7.11.1"/>
    </reaction>
</comment>
<dbReference type="CDD" id="cd14066">
    <property type="entry name" value="STKc_IRAK"/>
    <property type="match status" value="1"/>
</dbReference>
<evidence type="ECO:0000256" key="10">
    <source>
        <dbReference type="ARBA" id="ARBA00022777"/>
    </source>
</evidence>
<comment type="subcellular location">
    <subcellularLocation>
        <location evidence="1">Cell membrane</location>
        <topology evidence="1">Single-pass type I membrane protein</topology>
    </subcellularLocation>
</comment>
<gene>
    <name evidence="23" type="ORF">Cgig2_018552</name>
</gene>
<dbReference type="FunFam" id="1.10.510.10:FF:000161">
    <property type="entry name" value="Wall-associated receptor kinase-like 20"/>
    <property type="match status" value="1"/>
</dbReference>
<evidence type="ECO:0000256" key="21">
    <source>
        <dbReference type="SAM" id="SignalP"/>
    </source>
</evidence>
<proteinExistence type="predicted"/>
<keyword evidence="11 18" id="KW-0067">ATP-binding</keyword>
<evidence type="ECO:0000256" key="14">
    <source>
        <dbReference type="ARBA" id="ARBA00023170"/>
    </source>
</evidence>
<evidence type="ECO:0000256" key="1">
    <source>
        <dbReference type="ARBA" id="ARBA00004251"/>
    </source>
</evidence>
<evidence type="ECO:0000256" key="9">
    <source>
        <dbReference type="ARBA" id="ARBA00022741"/>
    </source>
</evidence>
<evidence type="ECO:0000256" key="4">
    <source>
        <dbReference type="ARBA" id="ARBA00022527"/>
    </source>
</evidence>
<keyword evidence="15" id="KW-0325">Glycoprotein</keyword>
<keyword evidence="24" id="KW-1185">Reference proteome</keyword>
<dbReference type="OrthoDB" id="4062651at2759"/>
<accession>A0A9Q1KMS4</accession>
<dbReference type="Proteomes" id="UP001153076">
    <property type="component" value="Unassembled WGS sequence"/>
</dbReference>
<evidence type="ECO:0000256" key="15">
    <source>
        <dbReference type="ARBA" id="ARBA00023180"/>
    </source>
</evidence>
<evidence type="ECO:0000256" key="19">
    <source>
        <dbReference type="SAM" id="MobiDB-lite"/>
    </source>
</evidence>
<dbReference type="PROSITE" id="PS00108">
    <property type="entry name" value="PROTEIN_KINASE_ST"/>
    <property type="match status" value="1"/>
</dbReference>
<feature type="region of interest" description="Disordered" evidence="19">
    <location>
        <begin position="613"/>
        <end position="635"/>
    </location>
</feature>
<keyword evidence="9 18" id="KW-0547">Nucleotide-binding</keyword>
<dbReference type="GO" id="GO:0004674">
    <property type="term" value="F:protein serine/threonine kinase activity"/>
    <property type="evidence" value="ECO:0007669"/>
    <property type="project" value="UniProtKB-KW"/>
</dbReference>
<evidence type="ECO:0000256" key="18">
    <source>
        <dbReference type="PROSITE-ProRule" id="PRU10141"/>
    </source>
</evidence>
<reference evidence="23" key="1">
    <citation type="submission" date="2022-04" db="EMBL/GenBank/DDBJ databases">
        <title>Carnegiea gigantea Genome sequencing and assembly v2.</title>
        <authorList>
            <person name="Copetti D."/>
            <person name="Sanderson M.J."/>
            <person name="Burquez A."/>
            <person name="Wojciechowski M.F."/>
        </authorList>
    </citation>
    <scope>NUCLEOTIDE SEQUENCE</scope>
    <source>
        <strain evidence="23">SGP5-SGP5p</strain>
        <tissue evidence="23">Aerial part</tissue>
    </source>
</reference>
<evidence type="ECO:0000256" key="16">
    <source>
        <dbReference type="ARBA" id="ARBA00047899"/>
    </source>
</evidence>
<dbReference type="InterPro" id="IPR008271">
    <property type="entry name" value="Ser/Thr_kinase_AS"/>
</dbReference>
<dbReference type="InterPro" id="IPR011009">
    <property type="entry name" value="Kinase-like_dom_sf"/>
</dbReference>
<evidence type="ECO:0000256" key="8">
    <source>
        <dbReference type="ARBA" id="ARBA00022729"/>
    </source>
</evidence>
<evidence type="ECO:0000256" key="20">
    <source>
        <dbReference type="SAM" id="Phobius"/>
    </source>
</evidence>
<dbReference type="AlphaFoldDB" id="A0A9Q1KMS4"/>
<keyword evidence="13 20" id="KW-0472">Membrane</keyword>
<evidence type="ECO:0000256" key="13">
    <source>
        <dbReference type="ARBA" id="ARBA00023136"/>
    </source>
</evidence>
<dbReference type="SMART" id="SM00220">
    <property type="entry name" value="S_TKc"/>
    <property type="match status" value="1"/>
</dbReference>
<dbReference type="Gene3D" id="1.10.510.10">
    <property type="entry name" value="Transferase(Phosphotransferase) domain 1"/>
    <property type="match status" value="1"/>
</dbReference>
<feature type="signal peptide" evidence="21">
    <location>
        <begin position="1"/>
        <end position="29"/>
    </location>
</feature>
<name>A0A9Q1KMS4_9CARY</name>
<evidence type="ECO:0000256" key="2">
    <source>
        <dbReference type="ARBA" id="ARBA00012513"/>
    </source>
</evidence>
<dbReference type="PANTHER" id="PTHR46008">
    <property type="entry name" value="LEAF RUST 10 DISEASE-RESISTANCE LOCUS RECEPTOR-LIKE PROTEIN KINASE-LIKE 1.4"/>
    <property type="match status" value="1"/>
</dbReference>
<evidence type="ECO:0000256" key="5">
    <source>
        <dbReference type="ARBA" id="ARBA00022553"/>
    </source>
</evidence>
<dbReference type="PANTHER" id="PTHR46008:SF2">
    <property type="entry name" value="LEAF RUST 10 DISEASE-RESISTANCE LOCUS RECEPTOR-LIKE PROTEIN KINASE-LIKE 1.4"/>
    <property type="match status" value="1"/>
</dbReference>
<comment type="caution">
    <text evidence="23">The sequence shown here is derived from an EMBL/GenBank/DDBJ whole genome shotgun (WGS) entry which is preliminary data.</text>
</comment>
<dbReference type="GO" id="GO:0005886">
    <property type="term" value="C:plasma membrane"/>
    <property type="evidence" value="ECO:0007669"/>
    <property type="project" value="UniProtKB-SubCell"/>
</dbReference>
<evidence type="ECO:0000256" key="7">
    <source>
        <dbReference type="ARBA" id="ARBA00022692"/>
    </source>
</evidence>
<evidence type="ECO:0000313" key="24">
    <source>
        <dbReference type="Proteomes" id="UP001153076"/>
    </source>
</evidence>
<organism evidence="23 24">
    <name type="scientific">Carnegiea gigantea</name>
    <dbReference type="NCBI Taxonomy" id="171969"/>
    <lineage>
        <taxon>Eukaryota</taxon>
        <taxon>Viridiplantae</taxon>
        <taxon>Streptophyta</taxon>
        <taxon>Embryophyta</taxon>
        <taxon>Tracheophyta</taxon>
        <taxon>Spermatophyta</taxon>
        <taxon>Magnoliopsida</taxon>
        <taxon>eudicotyledons</taxon>
        <taxon>Gunneridae</taxon>
        <taxon>Pentapetalae</taxon>
        <taxon>Caryophyllales</taxon>
        <taxon>Cactineae</taxon>
        <taxon>Cactaceae</taxon>
        <taxon>Cactoideae</taxon>
        <taxon>Echinocereeae</taxon>
        <taxon>Carnegiea</taxon>
    </lineage>
</organism>
<keyword evidence="14" id="KW-0675">Receptor</keyword>
<keyword evidence="6" id="KW-0808">Transferase</keyword>
<sequence length="635" mass="71520">MASPSPSCIAATLFLLSNLLQLLSTEAQAGQNCPSAFECSPLGTLGYPFTTIFRPKCGLYAINCTGATPTIGLIQYDLWFDVLHSSSNNKSFLLGDPFLLHTVSCKCNVFDQTSLILPNSSSVSFKILWTQILWKCSKKVINESGHESLRLIRYCGDHGIYQNHFLDEATPPNCSKVDYPRYLIVELSYQCLQCVSEGGQCQDLESGRFHCIKRKGNVQAQIKGRRKLILLLGLGILGGIVALFILGLVFWHIRKIKLKLGSAASASRNISADPARTSKMYFSLPIFSYYELEEATNNFDSAMELGDGGFGTVYYGKLKDGREVAVKRLYERNYRRLEQFMNEIEILNRLRHQNLVSLYGCTSRRSRELLLVYEYVANGTVAEHLHGDRAKCGTLTWPIRMSIAIETARALSYLHASDIIHRDVKTNNILLDNCFRVKMADFGLSRLFPTDVTHISTVPQGTPGYLDPEYHQCYQLTGKSDVYSFGVVLLELISSLPAVDVNRKDDEINLSCYAMKRIQSCAFSELVDPRLGFELNFKVRRMTTLVAELAFRCLQHKKEFRPSMDEVLEDLMNIESADYEVIKAAEKDENNGKSKTQPEADYAWLLRHTSEDLPSPKSVIHKWSSSKSITPATSR</sequence>
<evidence type="ECO:0000256" key="6">
    <source>
        <dbReference type="ARBA" id="ARBA00022679"/>
    </source>
</evidence>
<keyword evidence="5" id="KW-0597">Phosphoprotein</keyword>
<dbReference type="GO" id="GO:0005524">
    <property type="term" value="F:ATP binding"/>
    <property type="evidence" value="ECO:0007669"/>
    <property type="project" value="UniProtKB-UniRule"/>
</dbReference>
<evidence type="ECO:0000256" key="11">
    <source>
        <dbReference type="ARBA" id="ARBA00022840"/>
    </source>
</evidence>
<feature type="domain" description="Protein kinase" evidence="22">
    <location>
        <begin position="299"/>
        <end position="582"/>
    </location>
</feature>
<feature type="compositionally biased region" description="Polar residues" evidence="19">
    <location>
        <begin position="623"/>
        <end position="635"/>
    </location>
</feature>
<keyword evidence="3" id="KW-1003">Cell membrane</keyword>
<dbReference type="EMBL" id="JAKOGI010000075">
    <property type="protein sequence ID" value="KAJ8445611.1"/>
    <property type="molecule type" value="Genomic_DNA"/>
</dbReference>
<dbReference type="InterPro" id="IPR000719">
    <property type="entry name" value="Prot_kinase_dom"/>
</dbReference>
<dbReference type="FunFam" id="3.30.200.20:FF:000214">
    <property type="entry name" value="WAK1-OsWAK receptor-like cytoplasmic kinase (OsWAK-RLCK)"/>
    <property type="match status" value="1"/>
</dbReference>
<dbReference type="PROSITE" id="PS50011">
    <property type="entry name" value="PROTEIN_KINASE_DOM"/>
    <property type="match status" value="1"/>
</dbReference>
<feature type="chain" id="PRO_5040488744" description="non-specific serine/threonine protein kinase" evidence="21">
    <location>
        <begin position="30"/>
        <end position="635"/>
    </location>
</feature>
<evidence type="ECO:0000256" key="17">
    <source>
        <dbReference type="ARBA" id="ARBA00048679"/>
    </source>
</evidence>
<feature type="transmembrane region" description="Helical" evidence="20">
    <location>
        <begin position="228"/>
        <end position="251"/>
    </location>
</feature>
<keyword evidence="7 20" id="KW-0812">Transmembrane</keyword>
<dbReference type="Gene3D" id="3.30.200.20">
    <property type="entry name" value="Phosphorylase Kinase, domain 1"/>
    <property type="match status" value="1"/>
</dbReference>
<keyword evidence="4" id="KW-0723">Serine/threonine-protein kinase</keyword>
<feature type="binding site" evidence="18">
    <location>
        <position position="327"/>
    </location>
    <ligand>
        <name>ATP</name>
        <dbReference type="ChEBI" id="CHEBI:30616"/>
    </ligand>
</feature>
<keyword evidence="12 20" id="KW-1133">Transmembrane helix</keyword>
<keyword evidence="10" id="KW-0418">Kinase</keyword>